<keyword evidence="2" id="KW-0808">Transferase</keyword>
<dbReference type="Pfam" id="PF22624">
    <property type="entry name" value="AASDHPPT_N"/>
    <property type="match status" value="1"/>
</dbReference>
<dbReference type="Gene3D" id="3.90.470.20">
    <property type="entry name" value="4'-phosphopantetheinyl transferase domain"/>
    <property type="match status" value="1"/>
</dbReference>
<feature type="domain" description="4'-phosphopantetheinyl transferase N-terminal" evidence="3">
    <location>
        <begin position="42"/>
        <end position="127"/>
    </location>
</feature>
<dbReference type="GO" id="GO:0005829">
    <property type="term" value="C:cytosol"/>
    <property type="evidence" value="ECO:0007669"/>
    <property type="project" value="TreeGrafter"/>
</dbReference>
<feature type="non-terminal residue" evidence="4">
    <location>
        <position position="1"/>
    </location>
</feature>
<keyword evidence="5" id="KW-1185">Reference proteome</keyword>
<dbReference type="EC" id="2.7.8.7" evidence="1"/>
<dbReference type="InterPro" id="IPR050559">
    <property type="entry name" value="P-Pant_transferase_sf"/>
</dbReference>
<proteinExistence type="predicted"/>
<dbReference type="OrthoDB" id="26719at2759"/>
<dbReference type="InterPro" id="IPR055066">
    <property type="entry name" value="AASDHPPT_N"/>
</dbReference>
<dbReference type="PANTHER" id="PTHR12215">
    <property type="entry name" value="PHOSPHOPANTETHEINE TRANSFERASE"/>
    <property type="match status" value="1"/>
</dbReference>
<dbReference type="Proteomes" id="UP000749646">
    <property type="component" value="Unassembled WGS sequence"/>
</dbReference>
<evidence type="ECO:0000256" key="2">
    <source>
        <dbReference type="ARBA" id="ARBA00022679"/>
    </source>
</evidence>
<evidence type="ECO:0000313" key="5">
    <source>
        <dbReference type="Proteomes" id="UP000749646"/>
    </source>
</evidence>
<name>A0A9P6J1V4_9FUNG</name>
<dbReference type="InterPro" id="IPR037143">
    <property type="entry name" value="4-PPantetheinyl_Trfase_dom_sf"/>
</dbReference>
<organism evidence="4 5">
    <name type="scientific">Modicella reniformis</name>
    <dbReference type="NCBI Taxonomy" id="1440133"/>
    <lineage>
        <taxon>Eukaryota</taxon>
        <taxon>Fungi</taxon>
        <taxon>Fungi incertae sedis</taxon>
        <taxon>Mucoromycota</taxon>
        <taxon>Mortierellomycotina</taxon>
        <taxon>Mortierellomycetes</taxon>
        <taxon>Mortierellales</taxon>
        <taxon>Mortierellaceae</taxon>
        <taxon>Modicella</taxon>
    </lineage>
</organism>
<dbReference type="EMBL" id="JAAAHW010006611">
    <property type="protein sequence ID" value="KAF9957634.1"/>
    <property type="molecule type" value="Genomic_DNA"/>
</dbReference>
<sequence>MPLARWAFNIRQPLLLENVEPLVTSLTDDDNDGRRVIVPVSNLLNYLPRNEADILLQHRLEDDMRRALIARLMLHAFFAAHHSCHWKDIVFDNSDSTKPILQSPEHLKNVSFNISHHGDWVILVGDTDASPDSPVRLGVDVVDFQEEVPGDSSSLQDQ</sequence>
<reference evidence="4" key="1">
    <citation type="journal article" date="2020" name="Fungal Divers.">
        <title>Resolving the Mortierellaceae phylogeny through synthesis of multi-gene phylogenetics and phylogenomics.</title>
        <authorList>
            <person name="Vandepol N."/>
            <person name="Liber J."/>
            <person name="Desiro A."/>
            <person name="Na H."/>
            <person name="Kennedy M."/>
            <person name="Barry K."/>
            <person name="Grigoriev I.V."/>
            <person name="Miller A.N."/>
            <person name="O'Donnell K."/>
            <person name="Stajich J.E."/>
            <person name="Bonito G."/>
        </authorList>
    </citation>
    <scope>NUCLEOTIDE SEQUENCE</scope>
    <source>
        <strain evidence="4">MES-2147</strain>
    </source>
</reference>
<protein>
    <recommendedName>
        <fullName evidence="1">holo-[acyl-carrier-protein] synthase</fullName>
        <ecNumber evidence="1">2.7.8.7</ecNumber>
    </recommendedName>
</protein>
<dbReference type="AlphaFoldDB" id="A0A9P6J1V4"/>
<dbReference type="GO" id="GO:0008897">
    <property type="term" value="F:holo-[acyl-carrier-protein] synthase activity"/>
    <property type="evidence" value="ECO:0007669"/>
    <property type="project" value="UniProtKB-EC"/>
</dbReference>
<dbReference type="PANTHER" id="PTHR12215:SF10">
    <property type="entry name" value="L-AMINOADIPATE-SEMIALDEHYDE DEHYDROGENASE-PHOSPHOPANTETHEINYL TRANSFERASE"/>
    <property type="match status" value="1"/>
</dbReference>
<accession>A0A9P6J1V4</accession>
<dbReference type="SUPFAM" id="SSF56214">
    <property type="entry name" value="4'-phosphopantetheinyl transferase"/>
    <property type="match status" value="1"/>
</dbReference>
<evidence type="ECO:0000259" key="3">
    <source>
        <dbReference type="Pfam" id="PF22624"/>
    </source>
</evidence>
<dbReference type="GO" id="GO:0019878">
    <property type="term" value="P:lysine biosynthetic process via aminoadipic acid"/>
    <property type="evidence" value="ECO:0007669"/>
    <property type="project" value="TreeGrafter"/>
</dbReference>
<comment type="caution">
    <text evidence="4">The sequence shown here is derived from an EMBL/GenBank/DDBJ whole genome shotgun (WGS) entry which is preliminary data.</text>
</comment>
<evidence type="ECO:0000256" key="1">
    <source>
        <dbReference type="ARBA" id="ARBA00013172"/>
    </source>
</evidence>
<dbReference type="GO" id="GO:0000287">
    <property type="term" value="F:magnesium ion binding"/>
    <property type="evidence" value="ECO:0007669"/>
    <property type="project" value="InterPro"/>
</dbReference>
<gene>
    <name evidence="4" type="ORF">BGZ65_001944</name>
</gene>
<evidence type="ECO:0000313" key="4">
    <source>
        <dbReference type="EMBL" id="KAF9957634.1"/>
    </source>
</evidence>